<dbReference type="PANTHER" id="PTHR11766">
    <property type="entry name" value="TYROSYL-TRNA SYNTHETASE"/>
    <property type="match status" value="1"/>
</dbReference>
<dbReference type="Proteomes" id="UP001056384">
    <property type="component" value="Chromosome 1"/>
</dbReference>
<dbReference type="CDD" id="cd00805">
    <property type="entry name" value="TyrRS_core"/>
    <property type="match status" value="1"/>
</dbReference>
<dbReference type="SUPFAM" id="SSF52374">
    <property type="entry name" value="Nucleotidylyl transferase"/>
    <property type="match status" value="1"/>
</dbReference>
<keyword evidence="6 8" id="KW-0030">Aminoacyl-tRNA synthetase</keyword>
<feature type="domain" description="Tyrosyl-tRNA synthetase C-terminal" evidence="10">
    <location>
        <begin position="412"/>
        <end position="524"/>
    </location>
</feature>
<proteinExistence type="inferred from homology"/>
<dbReference type="Gene3D" id="1.10.240.10">
    <property type="entry name" value="Tyrosyl-Transfer RNA Synthetase"/>
    <property type="match status" value="1"/>
</dbReference>
<keyword evidence="12" id="KW-1185">Reference proteome</keyword>
<dbReference type="Gene3D" id="3.40.50.620">
    <property type="entry name" value="HUPs"/>
    <property type="match status" value="1"/>
</dbReference>
<dbReference type="OrthoDB" id="337870at2759"/>
<feature type="compositionally biased region" description="Polar residues" evidence="9">
    <location>
        <begin position="399"/>
        <end position="414"/>
    </location>
</feature>
<dbReference type="InterPro" id="IPR002305">
    <property type="entry name" value="aa-tRNA-synth_Ic"/>
</dbReference>
<evidence type="ECO:0000256" key="6">
    <source>
        <dbReference type="ARBA" id="ARBA00023146"/>
    </source>
</evidence>
<dbReference type="PROSITE" id="PS00178">
    <property type="entry name" value="AA_TRNA_LIGASE_I"/>
    <property type="match status" value="1"/>
</dbReference>
<name>A0A9Q9EG32_9PEZI</name>
<dbReference type="PRINTS" id="PR01040">
    <property type="entry name" value="TRNASYNTHTYR"/>
</dbReference>
<feature type="region of interest" description="Disordered" evidence="9">
    <location>
        <begin position="385"/>
        <end position="418"/>
    </location>
</feature>
<dbReference type="PANTHER" id="PTHR11766:SF0">
    <property type="entry name" value="TYROSINE--TRNA LIGASE, MITOCHONDRIAL"/>
    <property type="match status" value="1"/>
</dbReference>
<evidence type="ECO:0000313" key="12">
    <source>
        <dbReference type="Proteomes" id="UP001056384"/>
    </source>
</evidence>
<protein>
    <recommendedName>
        <fullName evidence="8">Tyrosine--tRNA ligase</fullName>
        <ecNumber evidence="8">6.1.1.1</ecNumber>
    </recommendedName>
    <alternativeName>
        <fullName evidence="8">Tyrosyl-tRNA synthetase</fullName>
    </alternativeName>
</protein>
<dbReference type="AlphaFoldDB" id="A0A9Q9EG32"/>
<evidence type="ECO:0000256" key="9">
    <source>
        <dbReference type="SAM" id="MobiDB-lite"/>
    </source>
</evidence>
<sequence>MARPLLSGLLTRQPYVCQQCTKSLRKAFSSTSRRRSQPSVLSVLEERGYVNQIAGDRDALNTLLESRKVGFYAGVDPTAASLHLGHLLPYMVLFWLYHHGHHVVSLVGGATAKVGDPSGRLTSRAKTNEDAIQKNLERMFVQMEGLWGNVRKYGERHGQHQRGLGKREVLNNADWLDGLHILKFLRMMGNGARLGAMMSRDTVKNKMEKGDGMSFAEFTYPLLQAWDWWQMYEERGVQIQVGGGDQYGNIIAGIDAVKYIAQSHAQDDAAGKWLDKDGRLKDEHAPMGLTVPLLTTSSGEKFGKSAGNAIWLDPTMTTPFDLYGFLLRSADDDVERYLKLFTFVPIEDIQNTMTEQRNDPGKRKAQHLLASEVLELVHGPEVARTTRAEHEASRKPTLASLTRAQEGEQPSAQDAASRIKLPRSLVGGTPFSRILYHAGLVGTKSEGARTISKGGVYVATAASQSTLAEGGQLSFVPLTKEQTPAEVMTEGLIVLRLGKWKVRVIEVVEDDDFERSGSDAPGWAEWKASKAERQ</sequence>
<evidence type="ECO:0000256" key="4">
    <source>
        <dbReference type="ARBA" id="ARBA00022840"/>
    </source>
</evidence>
<dbReference type="GO" id="GO:0004831">
    <property type="term" value="F:tyrosine-tRNA ligase activity"/>
    <property type="evidence" value="ECO:0007669"/>
    <property type="project" value="UniProtKB-EC"/>
</dbReference>
<dbReference type="GO" id="GO:0005829">
    <property type="term" value="C:cytosol"/>
    <property type="evidence" value="ECO:0007669"/>
    <property type="project" value="TreeGrafter"/>
</dbReference>
<evidence type="ECO:0000256" key="7">
    <source>
        <dbReference type="ARBA" id="ARBA00048248"/>
    </source>
</evidence>
<feature type="compositionally biased region" description="Basic and acidic residues" evidence="9">
    <location>
        <begin position="385"/>
        <end position="394"/>
    </location>
</feature>
<evidence type="ECO:0000256" key="3">
    <source>
        <dbReference type="ARBA" id="ARBA00022741"/>
    </source>
</evidence>
<reference evidence="11" key="1">
    <citation type="submission" date="2022-06" db="EMBL/GenBank/DDBJ databases">
        <title>Complete genome sequences of two strains of the flax pathogen Septoria linicola.</title>
        <authorList>
            <person name="Lapalu N."/>
            <person name="Simon A."/>
            <person name="Demenou B."/>
            <person name="Paumier D."/>
            <person name="Guillot M.-P."/>
            <person name="Gout L."/>
            <person name="Valade R."/>
        </authorList>
    </citation>
    <scope>NUCLEOTIDE SEQUENCE</scope>
    <source>
        <strain evidence="11">SE15195</strain>
    </source>
</reference>
<dbReference type="FunFam" id="1.10.240.10:FF:000001">
    <property type="entry name" value="Tyrosine--tRNA ligase"/>
    <property type="match status" value="1"/>
</dbReference>
<dbReference type="FunFam" id="3.40.50.620:FF:000227">
    <property type="entry name" value="Tyrosine--tRNA ligase"/>
    <property type="match status" value="1"/>
</dbReference>
<dbReference type="Pfam" id="PF00579">
    <property type="entry name" value="tRNA-synt_1b"/>
    <property type="match status" value="1"/>
</dbReference>
<dbReference type="InterPro" id="IPR032005">
    <property type="entry name" value="TyrRSs_C"/>
</dbReference>
<keyword evidence="5 8" id="KW-0648">Protein biosynthesis</keyword>
<evidence type="ECO:0000256" key="2">
    <source>
        <dbReference type="ARBA" id="ARBA00022598"/>
    </source>
</evidence>
<dbReference type="InterPro" id="IPR024088">
    <property type="entry name" value="Tyr-tRNA-ligase_bac-type"/>
</dbReference>
<evidence type="ECO:0000313" key="11">
    <source>
        <dbReference type="EMBL" id="USW48302.1"/>
    </source>
</evidence>
<feature type="region of interest" description="Disordered" evidence="9">
    <location>
        <begin position="513"/>
        <end position="534"/>
    </location>
</feature>
<comment type="similarity">
    <text evidence="1 8">Belongs to the class-I aminoacyl-tRNA synthetase family.</text>
</comment>
<comment type="catalytic activity">
    <reaction evidence="7 8">
        <text>tRNA(Tyr) + L-tyrosine + ATP = L-tyrosyl-tRNA(Tyr) + AMP + diphosphate + H(+)</text>
        <dbReference type="Rhea" id="RHEA:10220"/>
        <dbReference type="Rhea" id="RHEA-COMP:9706"/>
        <dbReference type="Rhea" id="RHEA-COMP:9707"/>
        <dbReference type="ChEBI" id="CHEBI:15378"/>
        <dbReference type="ChEBI" id="CHEBI:30616"/>
        <dbReference type="ChEBI" id="CHEBI:33019"/>
        <dbReference type="ChEBI" id="CHEBI:58315"/>
        <dbReference type="ChEBI" id="CHEBI:78442"/>
        <dbReference type="ChEBI" id="CHEBI:78536"/>
        <dbReference type="ChEBI" id="CHEBI:456215"/>
        <dbReference type="EC" id="6.1.1.1"/>
    </reaction>
</comment>
<dbReference type="Pfam" id="PF16714">
    <property type="entry name" value="TyrRSs_C"/>
    <property type="match status" value="1"/>
</dbReference>
<evidence type="ECO:0000256" key="8">
    <source>
        <dbReference type="RuleBase" id="RU361234"/>
    </source>
</evidence>
<dbReference type="InterPro" id="IPR036986">
    <property type="entry name" value="S4_RNA-bd_sf"/>
</dbReference>
<dbReference type="InterPro" id="IPR001412">
    <property type="entry name" value="aa-tRNA-synth_I_CS"/>
</dbReference>
<dbReference type="GO" id="GO:0005524">
    <property type="term" value="F:ATP binding"/>
    <property type="evidence" value="ECO:0007669"/>
    <property type="project" value="UniProtKB-KW"/>
</dbReference>
<dbReference type="GO" id="GO:0005739">
    <property type="term" value="C:mitochondrion"/>
    <property type="evidence" value="ECO:0007669"/>
    <property type="project" value="TreeGrafter"/>
</dbReference>
<dbReference type="GO" id="GO:0006437">
    <property type="term" value="P:tyrosyl-tRNA aminoacylation"/>
    <property type="evidence" value="ECO:0007669"/>
    <property type="project" value="InterPro"/>
</dbReference>
<keyword evidence="3 8" id="KW-0547">Nucleotide-binding</keyword>
<gene>
    <name evidence="11" type="ORF">Slin15195_G016210</name>
</gene>
<dbReference type="GO" id="GO:0003723">
    <property type="term" value="F:RNA binding"/>
    <property type="evidence" value="ECO:0007669"/>
    <property type="project" value="InterPro"/>
</dbReference>
<organism evidence="11 12">
    <name type="scientific">Septoria linicola</name>
    <dbReference type="NCBI Taxonomy" id="215465"/>
    <lineage>
        <taxon>Eukaryota</taxon>
        <taxon>Fungi</taxon>
        <taxon>Dikarya</taxon>
        <taxon>Ascomycota</taxon>
        <taxon>Pezizomycotina</taxon>
        <taxon>Dothideomycetes</taxon>
        <taxon>Dothideomycetidae</taxon>
        <taxon>Mycosphaerellales</taxon>
        <taxon>Mycosphaerellaceae</taxon>
        <taxon>Septoria</taxon>
    </lineage>
</organism>
<evidence type="ECO:0000259" key="10">
    <source>
        <dbReference type="Pfam" id="PF16714"/>
    </source>
</evidence>
<keyword evidence="2 8" id="KW-0436">Ligase</keyword>
<accession>A0A9Q9EG32</accession>
<dbReference type="EC" id="6.1.1.1" evidence="8"/>
<dbReference type="InterPro" id="IPR002307">
    <property type="entry name" value="Tyr-tRNA-ligase"/>
</dbReference>
<evidence type="ECO:0000256" key="5">
    <source>
        <dbReference type="ARBA" id="ARBA00022917"/>
    </source>
</evidence>
<dbReference type="NCBIfam" id="TIGR00234">
    <property type="entry name" value="tyrS"/>
    <property type="match status" value="1"/>
</dbReference>
<keyword evidence="4 8" id="KW-0067">ATP-binding</keyword>
<dbReference type="EMBL" id="CP099418">
    <property type="protein sequence ID" value="USW48302.1"/>
    <property type="molecule type" value="Genomic_DNA"/>
</dbReference>
<dbReference type="Gene3D" id="3.10.290.10">
    <property type="entry name" value="RNA-binding S4 domain"/>
    <property type="match status" value="1"/>
</dbReference>
<evidence type="ECO:0000256" key="1">
    <source>
        <dbReference type="ARBA" id="ARBA00005594"/>
    </source>
</evidence>
<dbReference type="InterPro" id="IPR014729">
    <property type="entry name" value="Rossmann-like_a/b/a_fold"/>
</dbReference>